<evidence type="ECO:0000256" key="2">
    <source>
        <dbReference type="ARBA" id="ARBA00022475"/>
    </source>
</evidence>
<dbReference type="InterPro" id="IPR019108">
    <property type="entry name" value="Caa3_assmbl_CtaG-rel"/>
</dbReference>
<dbReference type="EMBL" id="AP027731">
    <property type="protein sequence ID" value="BDZ47401.1"/>
    <property type="molecule type" value="Genomic_DNA"/>
</dbReference>
<evidence type="ECO:0000256" key="1">
    <source>
        <dbReference type="ARBA" id="ARBA00004651"/>
    </source>
</evidence>
<sequence length="437" mass="47413">MLAGWAFAAVALSGVVNALLRLSSPADLLFTGYGLLVSAKTLILLALGVAGAWHRRRTLPRLAEGGDRRAFVRLALGEVVLFAVAMGLSVALSRSAPPVSQDPVESGDPFRNLVGYPEPPPLTIVRMLTEWHPDVAYLLLAGVLLGTYLVGVHKLRRRGDGWPVGRTVFWVLGCLALVWVTSGGPGVYGPGSFSTHMLQHMGLMMLAPPLLVLGAPVLLALRALPVRHDGSRGIREWLLVFVHSRVAAIVSNPVVAGVIFAGSLVAFYYTDWFPFSLMEHQGHVLMVLHFLLSGYLFYWVLIGEDPGPRRPSPPLRLLVLLATLTFHAFFGLALMTQEPILALDWWHALGHTNDQALLDDQHAGGGIAWGIGEVPNVLVVLMVVRQWVASDTRTARRSDRAADRDGDAELNAYNERLAALAARDQDARRATAPSADD</sequence>
<gene>
    <name evidence="8" type="ORF">GCM10025866_33100</name>
</gene>
<feature type="transmembrane region" description="Helical" evidence="6">
    <location>
        <begin position="28"/>
        <end position="50"/>
    </location>
</feature>
<keyword evidence="3 6" id="KW-0812">Transmembrane</keyword>
<comment type="subcellular location">
    <subcellularLocation>
        <location evidence="1">Cell membrane</location>
        <topology evidence="1">Multi-pass membrane protein</topology>
    </subcellularLocation>
</comment>
<name>A0ABN6XUS7_9MICO</name>
<feature type="transmembrane region" description="Helical" evidence="6">
    <location>
        <begin position="367"/>
        <end position="388"/>
    </location>
</feature>
<dbReference type="RefSeq" id="WP_286277313.1">
    <property type="nucleotide sequence ID" value="NZ_AP027731.1"/>
</dbReference>
<dbReference type="Pfam" id="PF09678">
    <property type="entry name" value="Caa3_CtaG"/>
    <property type="match status" value="1"/>
</dbReference>
<feature type="transmembrane region" description="Helical" evidence="6">
    <location>
        <begin position="135"/>
        <end position="152"/>
    </location>
</feature>
<accession>A0ABN6XUS7</accession>
<feature type="domain" description="Copper resistance protein D" evidence="7">
    <location>
        <begin position="2"/>
        <end position="92"/>
    </location>
</feature>
<keyword evidence="4 6" id="KW-1133">Transmembrane helix</keyword>
<feature type="transmembrane region" description="Helical" evidence="6">
    <location>
        <begin position="282"/>
        <end position="302"/>
    </location>
</feature>
<feature type="transmembrane region" description="Helical" evidence="6">
    <location>
        <begin position="71"/>
        <end position="92"/>
    </location>
</feature>
<keyword evidence="5 6" id="KW-0472">Membrane</keyword>
<feature type="transmembrane region" description="Helical" evidence="6">
    <location>
        <begin position="314"/>
        <end position="335"/>
    </location>
</feature>
<evidence type="ECO:0000259" key="7">
    <source>
        <dbReference type="Pfam" id="PF05425"/>
    </source>
</evidence>
<evidence type="ECO:0000256" key="5">
    <source>
        <dbReference type="ARBA" id="ARBA00023136"/>
    </source>
</evidence>
<feature type="transmembrane region" description="Helical" evidence="6">
    <location>
        <begin position="164"/>
        <end position="182"/>
    </location>
</feature>
<feature type="transmembrane region" description="Helical" evidence="6">
    <location>
        <begin position="246"/>
        <end position="270"/>
    </location>
</feature>
<proteinExistence type="predicted"/>
<evidence type="ECO:0000256" key="4">
    <source>
        <dbReference type="ARBA" id="ARBA00022989"/>
    </source>
</evidence>
<keyword evidence="2" id="KW-1003">Cell membrane</keyword>
<evidence type="ECO:0000256" key="6">
    <source>
        <dbReference type="SAM" id="Phobius"/>
    </source>
</evidence>
<evidence type="ECO:0000313" key="8">
    <source>
        <dbReference type="EMBL" id="BDZ47401.1"/>
    </source>
</evidence>
<protein>
    <recommendedName>
        <fullName evidence="7">Copper resistance protein D domain-containing protein</fullName>
    </recommendedName>
</protein>
<evidence type="ECO:0000256" key="3">
    <source>
        <dbReference type="ARBA" id="ARBA00022692"/>
    </source>
</evidence>
<dbReference type="InterPro" id="IPR008457">
    <property type="entry name" value="Cu-R_CopD_dom"/>
</dbReference>
<dbReference type="Proteomes" id="UP001321498">
    <property type="component" value="Chromosome"/>
</dbReference>
<dbReference type="Pfam" id="PF05425">
    <property type="entry name" value="CopD"/>
    <property type="match status" value="1"/>
</dbReference>
<organism evidence="8 9">
    <name type="scientific">Naasia aerilata</name>
    <dbReference type="NCBI Taxonomy" id="1162966"/>
    <lineage>
        <taxon>Bacteria</taxon>
        <taxon>Bacillati</taxon>
        <taxon>Actinomycetota</taxon>
        <taxon>Actinomycetes</taxon>
        <taxon>Micrococcales</taxon>
        <taxon>Microbacteriaceae</taxon>
        <taxon>Naasia</taxon>
    </lineage>
</organism>
<feature type="transmembrane region" description="Helical" evidence="6">
    <location>
        <begin position="202"/>
        <end position="225"/>
    </location>
</feature>
<reference evidence="9" key="1">
    <citation type="journal article" date="2019" name="Int. J. Syst. Evol. Microbiol.">
        <title>The Global Catalogue of Microorganisms (GCM) 10K type strain sequencing project: providing services to taxonomists for standard genome sequencing and annotation.</title>
        <authorList>
            <consortium name="The Broad Institute Genomics Platform"/>
            <consortium name="The Broad Institute Genome Sequencing Center for Infectious Disease"/>
            <person name="Wu L."/>
            <person name="Ma J."/>
        </authorList>
    </citation>
    <scope>NUCLEOTIDE SEQUENCE [LARGE SCALE GENOMIC DNA]</scope>
    <source>
        <strain evidence="9">NBRC 108725</strain>
    </source>
</reference>
<evidence type="ECO:0000313" key="9">
    <source>
        <dbReference type="Proteomes" id="UP001321498"/>
    </source>
</evidence>
<keyword evidence="9" id="KW-1185">Reference proteome</keyword>